<name>A0AAD7P1K7_9AGAR</name>
<organism evidence="1 2">
    <name type="scientific">Mycena metata</name>
    <dbReference type="NCBI Taxonomy" id="1033252"/>
    <lineage>
        <taxon>Eukaryota</taxon>
        <taxon>Fungi</taxon>
        <taxon>Dikarya</taxon>
        <taxon>Basidiomycota</taxon>
        <taxon>Agaricomycotina</taxon>
        <taxon>Agaricomycetes</taxon>
        <taxon>Agaricomycetidae</taxon>
        <taxon>Agaricales</taxon>
        <taxon>Marasmiineae</taxon>
        <taxon>Mycenaceae</taxon>
        <taxon>Mycena</taxon>
    </lineage>
</organism>
<reference evidence="1" key="1">
    <citation type="submission" date="2023-03" db="EMBL/GenBank/DDBJ databases">
        <title>Massive genome expansion in bonnet fungi (Mycena s.s.) driven by repeated elements and novel gene families across ecological guilds.</title>
        <authorList>
            <consortium name="Lawrence Berkeley National Laboratory"/>
            <person name="Harder C.B."/>
            <person name="Miyauchi S."/>
            <person name="Viragh M."/>
            <person name="Kuo A."/>
            <person name="Thoen E."/>
            <person name="Andreopoulos B."/>
            <person name="Lu D."/>
            <person name="Skrede I."/>
            <person name="Drula E."/>
            <person name="Henrissat B."/>
            <person name="Morin E."/>
            <person name="Kohler A."/>
            <person name="Barry K."/>
            <person name="LaButti K."/>
            <person name="Morin E."/>
            <person name="Salamov A."/>
            <person name="Lipzen A."/>
            <person name="Mereny Z."/>
            <person name="Hegedus B."/>
            <person name="Baldrian P."/>
            <person name="Stursova M."/>
            <person name="Weitz H."/>
            <person name="Taylor A."/>
            <person name="Grigoriev I.V."/>
            <person name="Nagy L.G."/>
            <person name="Martin F."/>
            <person name="Kauserud H."/>
        </authorList>
    </citation>
    <scope>NUCLEOTIDE SEQUENCE</scope>
    <source>
        <strain evidence="1">CBHHK182m</strain>
    </source>
</reference>
<gene>
    <name evidence="1" type="ORF">B0H16DRAFT_1708909</name>
</gene>
<sequence length="252" mass="27820">MFSFPDPVAIHGIFDEQKEFTALVEDLQSKHNIDGRLMLLALHKHHEVATNHVLLLEHVNLPNGDLGEIIHPVPAKFLGEYHPVAFFVKGDTLQPFKYSPGRGEDMSPLVPFFEEYLALAKGHPAGHLFSLMLPNVCEGKKAMVETELPTLSSVLNLPVEYYINAGLDHIVPAARPVTRGECEKNQSHATTVRGTHSVFIGKDLDTPYRAIYEAAVDVINSFFKAAYDFKAVEGIHPVDGEKIVCQGAVMVA</sequence>
<accession>A0AAD7P1K7</accession>
<comment type="caution">
    <text evidence="1">The sequence shown here is derived from an EMBL/GenBank/DDBJ whole genome shotgun (WGS) entry which is preliminary data.</text>
</comment>
<evidence type="ECO:0000313" key="1">
    <source>
        <dbReference type="EMBL" id="KAJ7784168.1"/>
    </source>
</evidence>
<dbReference type="EMBL" id="JARKIB010000002">
    <property type="protein sequence ID" value="KAJ7784168.1"/>
    <property type="molecule type" value="Genomic_DNA"/>
</dbReference>
<proteinExistence type="predicted"/>
<keyword evidence="2" id="KW-1185">Reference proteome</keyword>
<evidence type="ECO:0000313" key="2">
    <source>
        <dbReference type="Proteomes" id="UP001215598"/>
    </source>
</evidence>
<dbReference type="Proteomes" id="UP001215598">
    <property type="component" value="Unassembled WGS sequence"/>
</dbReference>
<dbReference type="AlphaFoldDB" id="A0AAD7P1K7"/>
<protein>
    <submittedName>
        <fullName evidence="1">Uncharacterized protein</fullName>
    </submittedName>
</protein>